<sequence>MLVVIAASIIGLTIKKAYLLMVSSSAIVLEVTKDSQKQAISSFISIHPYWTQLCKGNDIPIHISQVSLESEQMLGTWGFKCLKDIKIKWFLTMTRRGNSAKNLTSVARDPTDRHALCDALTLLGISYKVPQPATRNPDCFPAWRTWTSCTPTAVGMSVNATTEKRKAVDPSTLEESASKCIRMADDINPNSVGSPESAVPHASMSLSSTEVGTANTPGSPAFRNKDEPKVLIWAEGGGNSKEIEQGRGLSTASSTRTNPVFRFPLPTCKVNCKPLVIAASIIGLTIKKAYLLMVSSSAIVLEVTKDSQKQAISSFVGIHPYWTQLHKGNDIPIHVSQVSPESEWMLGTWGFECLKDIMIKWFLTMTHRGNSAKNLTSVARDPANRRALCDTLTLLGISYKVPQPATCDPDCFPAWRTWTSCTPATIGTSVNVTTEKRKAVDPSTLKESASKHIRMADDINPNSMGSPESAVPHASMSSSSTEVGTANTPGSPAFRNKDEPKQACGLPGEKQFYVFALLETLLNHLPGRWRVGALYDIGCQMDQSLKKWKFRPEWLPHFEWGFYIPCIWSSVGMPALVPST</sequence>
<name>A0A9P6ACP6_9AGAM</name>
<organism evidence="2 3">
    <name type="scientific">Hydnum rufescens UP504</name>
    <dbReference type="NCBI Taxonomy" id="1448309"/>
    <lineage>
        <taxon>Eukaryota</taxon>
        <taxon>Fungi</taxon>
        <taxon>Dikarya</taxon>
        <taxon>Basidiomycota</taxon>
        <taxon>Agaricomycotina</taxon>
        <taxon>Agaricomycetes</taxon>
        <taxon>Cantharellales</taxon>
        <taxon>Hydnaceae</taxon>
        <taxon>Hydnum</taxon>
    </lineage>
</organism>
<reference evidence="2" key="1">
    <citation type="journal article" date="2020" name="Nat. Commun.">
        <title>Large-scale genome sequencing of mycorrhizal fungi provides insights into the early evolution of symbiotic traits.</title>
        <authorList>
            <person name="Miyauchi S."/>
            <person name="Kiss E."/>
            <person name="Kuo A."/>
            <person name="Drula E."/>
            <person name="Kohler A."/>
            <person name="Sanchez-Garcia M."/>
            <person name="Morin E."/>
            <person name="Andreopoulos B."/>
            <person name="Barry K.W."/>
            <person name="Bonito G."/>
            <person name="Buee M."/>
            <person name="Carver A."/>
            <person name="Chen C."/>
            <person name="Cichocki N."/>
            <person name="Clum A."/>
            <person name="Culley D."/>
            <person name="Crous P.W."/>
            <person name="Fauchery L."/>
            <person name="Girlanda M."/>
            <person name="Hayes R.D."/>
            <person name="Keri Z."/>
            <person name="LaButti K."/>
            <person name="Lipzen A."/>
            <person name="Lombard V."/>
            <person name="Magnuson J."/>
            <person name="Maillard F."/>
            <person name="Murat C."/>
            <person name="Nolan M."/>
            <person name="Ohm R.A."/>
            <person name="Pangilinan J."/>
            <person name="Pereira M.F."/>
            <person name="Perotto S."/>
            <person name="Peter M."/>
            <person name="Pfister S."/>
            <person name="Riley R."/>
            <person name="Sitrit Y."/>
            <person name="Stielow J.B."/>
            <person name="Szollosi G."/>
            <person name="Zifcakova L."/>
            <person name="Stursova M."/>
            <person name="Spatafora J.W."/>
            <person name="Tedersoo L."/>
            <person name="Vaario L.M."/>
            <person name="Yamada A."/>
            <person name="Yan M."/>
            <person name="Wang P."/>
            <person name="Xu J."/>
            <person name="Bruns T."/>
            <person name="Baldrian P."/>
            <person name="Vilgalys R."/>
            <person name="Dunand C."/>
            <person name="Henrissat B."/>
            <person name="Grigoriev I.V."/>
            <person name="Hibbett D."/>
            <person name="Nagy L.G."/>
            <person name="Martin F.M."/>
        </authorList>
    </citation>
    <scope>NUCLEOTIDE SEQUENCE</scope>
    <source>
        <strain evidence="2">UP504</strain>
    </source>
</reference>
<accession>A0A9P6ACP6</accession>
<gene>
    <name evidence="2" type="ORF">BS47DRAFT_1369723</name>
</gene>
<dbReference type="Proteomes" id="UP000886523">
    <property type="component" value="Unassembled WGS sequence"/>
</dbReference>
<dbReference type="EMBL" id="MU129418">
    <property type="protein sequence ID" value="KAF9503192.1"/>
    <property type="molecule type" value="Genomic_DNA"/>
</dbReference>
<proteinExistence type="predicted"/>
<dbReference type="OrthoDB" id="2505730at2759"/>
<keyword evidence="3" id="KW-1185">Reference proteome</keyword>
<evidence type="ECO:0000256" key="1">
    <source>
        <dbReference type="SAM" id="MobiDB-lite"/>
    </source>
</evidence>
<feature type="compositionally biased region" description="Polar residues" evidence="1">
    <location>
        <begin position="481"/>
        <end position="490"/>
    </location>
</feature>
<evidence type="ECO:0000313" key="2">
    <source>
        <dbReference type="EMBL" id="KAF9503192.1"/>
    </source>
</evidence>
<dbReference type="AlphaFoldDB" id="A0A9P6ACP6"/>
<protein>
    <submittedName>
        <fullName evidence="2">Uncharacterized protein</fullName>
    </submittedName>
</protein>
<comment type="caution">
    <text evidence="2">The sequence shown here is derived from an EMBL/GenBank/DDBJ whole genome shotgun (WGS) entry which is preliminary data.</text>
</comment>
<evidence type="ECO:0000313" key="3">
    <source>
        <dbReference type="Proteomes" id="UP000886523"/>
    </source>
</evidence>
<feature type="region of interest" description="Disordered" evidence="1">
    <location>
        <begin position="457"/>
        <end position="500"/>
    </location>
</feature>